<dbReference type="PANTHER" id="PTHR37799:SF1">
    <property type="entry name" value="SMALL RIBOSOMAL SUBUNIT PROTEIN MS23"/>
    <property type="match status" value="1"/>
</dbReference>
<evidence type="ECO:0000256" key="7">
    <source>
        <dbReference type="ARBA" id="ARBA00035421"/>
    </source>
</evidence>
<comment type="caution">
    <text evidence="9">The sequence shown here is derived from an EMBL/GenBank/DDBJ whole genome shotgun (WGS) entry which is preliminary data.</text>
</comment>
<evidence type="ECO:0000256" key="4">
    <source>
        <dbReference type="ARBA" id="ARBA00023128"/>
    </source>
</evidence>
<feature type="region of interest" description="Disordered" evidence="8">
    <location>
        <begin position="67"/>
        <end position="89"/>
    </location>
</feature>
<evidence type="ECO:0000256" key="2">
    <source>
        <dbReference type="ARBA" id="ARBA00009864"/>
    </source>
</evidence>
<accession>A0ABR4N5J9</accession>
<feature type="compositionally biased region" description="Low complexity" evidence="8">
    <location>
        <begin position="78"/>
        <end position="89"/>
    </location>
</feature>
<reference evidence="9 10" key="1">
    <citation type="submission" date="2023-09" db="EMBL/GenBank/DDBJ databases">
        <title>Pangenome analysis of Batrachochytrium dendrobatidis and related Chytrids.</title>
        <authorList>
            <person name="Yacoub M.N."/>
            <person name="Stajich J.E."/>
            <person name="James T.Y."/>
        </authorList>
    </citation>
    <scope>NUCLEOTIDE SEQUENCE [LARGE SCALE GENOMIC DNA]</scope>
    <source>
        <strain evidence="9 10">JEL0888</strain>
    </source>
</reference>
<evidence type="ECO:0000313" key="10">
    <source>
        <dbReference type="Proteomes" id="UP001527925"/>
    </source>
</evidence>
<evidence type="ECO:0000256" key="5">
    <source>
        <dbReference type="ARBA" id="ARBA00023274"/>
    </source>
</evidence>
<evidence type="ECO:0000256" key="3">
    <source>
        <dbReference type="ARBA" id="ARBA00022980"/>
    </source>
</evidence>
<evidence type="ECO:0000256" key="1">
    <source>
        <dbReference type="ARBA" id="ARBA00004173"/>
    </source>
</evidence>
<protein>
    <recommendedName>
        <fullName evidence="6">Small ribosomal subunit protein mS23</fullName>
    </recommendedName>
    <alternativeName>
        <fullName evidence="7">37S ribosomal protein S25, mitochondrial</fullName>
    </alternativeName>
</protein>
<keyword evidence="5" id="KW-0687">Ribonucleoprotein</keyword>
<evidence type="ECO:0000256" key="8">
    <source>
        <dbReference type="SAM" id="MobiDB-lite"/>
    </source>
</evidence>
<name>A0ABR4N5J9_9FUNG</name>
<evidence type="ECO:0000256" key="6">
    <source>
        <dbReference type="ARBA" id="ARBA00035137"/>
    </source>
</evidence>
<organism evidence="9 10">
    <name type="scientific">Polyrhizophydium stewartii</name>
    <dbReference type="NCBI Taxonomy" id="2732419"/>
    <lineage>
        <taxon>Eukaryota</taxon>
        <taxon>Fungi</taxon>
        <taxon>Fungi incertae sedis</taxon>
        <taxon>Chytridiomycota</taxon>
        <taxon>Chytridiomycota incertae sedis</taxon>
        <taxon>Chytridiomycetes</taxon>
        <taxon>Rhizophydiales</taxon>
        <taxon>Rhizophydiales incertae sedis</taxon>
        <taxon>Polyrhizophydium</taxon>
    </lineage>
</organism>
<evidence type="ECO:0000313" key="9">
    <source>
        <dbReference type="EMBL" id="KAL2914823.1"/>
    </source>
</evidence>
<dbReference type="EMBL" id="JADGIZ020000029">
    <property type="protein sequence ID" value="KAL2914823.1"/>
    <property type="molecule type" value="Genomic_DNA"/>
</dbReference>
<dbReference type="Pfam" id="PF13741">
    <property type="entry name" value="MRP-S25"/>
    <property type="match status" value="1"/>
</dbReference>
<keyword evidence="4" id="KW-0496">Mitochondrion</keyword>
<keyword evidence="10" id="KW-1185">Reference proteome</keyword>
<dbReference type="PANTHER" id="PTHR37799">
    <property type="entry name" value="37S RIBOSOMAL PROTEIN S25, MITOCHONDRIAL"/>
    <property type="match status" value="1"/>
</dbReference>
<proteinExistence type="inferred from homology"/>
<dbReference type="InterPro" id="IPR016939">
    <property type="entry name" value="Ribosomal_mS23_fun"/>
</dbReference>
<gene>
    <name evidence="9" type="primary">RSM25</name>
    <name evidence="9" type="ORF">HK105_205563</name>
</gene>
<sequence>MPVRLRNNPFSFTSQLLNLREAGKVSKLPPWFAAMQLHPPAPKPLRSVIPSEVGQFERKGARESLSSAQFADAVSGPSRSRQASRAAARGTTSMWATAHAVRAPRIVYEEDEIRQVFFRRHPLELDRARIIADNEATLGTVVWSTIRGGDANVPLSGESVVQRTLYLMRGSKPMSRHLAYKQALSEFYQARAEEERIELAAREQAVKAGALAESLADATVGGEPAGTAPETAEETLVGRKYMQTFMREEEQDLAESRDFNKSMLVAQEARRQMNERMAAFEQRKLAQAATNDEPSAKLT</sequence>
<comment type="subcellular location">
    <subcellularLocation>
        <location evidence="1">Mitochondrion</location>
    </subcellularLocation>
</comment>
<comment type="similarity">
    <text evidence="2">Belongs to the mitochondrion-specific ribosomal protein mS23 family.</text>
</comment>
<dbReference type="Proteomes" id="UP001527925">
    <property type="component" value="Unassembled WGS sequence"/>
</dbReference>
<keyword evidence="3" id="KW-0689">Ribosomal protein</keyword>